<name>A0ABS0QLL2_9STAP</name>
<evidence type="ECO:0000313" key="1">
    <source>
        <dbReference type="EMBL" id="MBH9580104.1"/>
    </source>
</evidence>
<keyword evidence="2" id="KW-1185">Reference proteome</keyword>
<comment type="caution">
    <text evidence="1">The sequence shown here is derived from an EMBL/GenBank/DDBJ whole genome shotgun (WGS) entry which is preliminary data.</text>
</comment>
<protein>
    <submittedName>
        <fullName evidence="1">Nucleoside 2-deoxyribosyltransferase</fullName>
    </submittedName>
</protein>
<sequence>MIYLAGDMLSSGAQLQRKKEATELRKRGLELYVPHEDESINDKANVDNERLAERIVENDTDGIMKSDAIVIDCNENGKGTLVELGQIKGMRDMATLVERIIETYTGFDDSVVDAVLEVCEEIKSKKVYPHNTDIRRQNTAEQQGDRREFGVNQYVYGVALDLTDGKGFYELDEIYSALGSGSNE</sequence>
<dbReference type="Pfam" id="PF05014">
    <property type="entry name" value="Nuc_deoxyrib_tr"/>
    <property type="match status" value="1"/>
</dbReference>
<accession>A0ABS0QLL2</accession>
<reference evidence="1 2" key="1">
    <citation type="submission" date="2020-12" db="EMBL/GenBank/DDBJ databases">
        <title>Genomic analysis of Staphylococcus felis from a cat with skin infection.</title>
        <authorList>
            <person name="Aslantas O."/>
            <person name="Keskin O."/>
            <person name="Buyukaltay K."/>
            <person name="Gullu Yucetepe A."/>
        </authorList>
    </citation>
    <scope>NUCLEOTIDE SEQUENCE [LARGE SCALE GENOMIC DNA]</scope>
    <source>
        <strain evidence="1 2">HARRANVET</strain>
    </source>
</reference>
<gene>
    <name evidence="1" type="ORF">I9026_01795</name>
</gene>
<dbReference type="Proteomes" id="UP000597038">
    <property type="component" value="Unassembled WGS sequence"/>
</dbReference>
<evidence type="ECO:0000313" key="2">
    <source>
        <dbReference type="Proteomes" id="UP000597038"/>
    </source>
</evidence>
<dbReference type="SUPFAM" id="SSF52309">
    <property type="entry name" value="N-(deoxy)ribosyltransferase-like"/>
    <property type="match status" value="1"/>
</dbReference>
<dbReference type="Gene3D" id="3.40.50.450">
    <property type="match status" value="1"/>
</dbReference>
<dbReference type="InterPro" id="IPR007710">
    <property type="entry name" value="Nucleoside_deoxyribTrfase"/>
</dbReference>
<dbReference type="EMBL" id="JAEDAQ010000002">
    <property type="protein sequence ID" value="MBH9580104.1"/>
    <property type="molecule type" value="Genomic_DNA"/>
</dbReference>
<proteinExistence type="predicted"/>
<organism evidence="1 2">
    <name type="scientific">Staphylococcus felis</name>
    <dbReference type="NCBI Taxonomy" id="46127"/>
    <lineage>
        <taxon>Bacteria</taxon>
        <taxon>Bacillati</taxon>
        <taxon>Bacillota</taxon>
        <taxon>Bacilli</taxon>
        <taxon>Bacillales</taxon>
        <taxon>Staphylococcaceae</taxon>
        <taxon>Staphylococcus</taxon>
    </lineage>
</organism>